<evidence type="ECO:0000256" key="8">
    <source>
        <dbReference type="ARBA" id="ARBA00023077"/>
    </source>
</evidence>
<dbReference type="InterPro" id="IPR012910">
    <property type="entry name" value="Plug_dom"/>
</dbReference>
<organism evidence="15 16">
    <name type="scientific">Sphingomonas ginsenosidimutans</name>
    <dbReference type="NCBI Taxonomy" id="862134"/>
    <lineage>
        <taxon>Bacteria</taxon>
        <taxon>Pseudomonadati</taxon>
        <taxon>Pseudomonadota</taxon>
        <taxon>Alphaproteobacteria</taxon>
        <taxon>Sphingomonadales</taxon>
        <taxon>Sphingomonadaceae</taxon>
        <taxon>Sphingomonas</taxon>
    </lineage>
</organism>
<evidence type="ECO:0000256" key="2">
    <source>
        <dbReference type="ARBA" id="ARBA00022448"/>
    </source>
</evidence>
<dbReference type="Gene3D" id="3.55.50.30">
    <property type="match status" value="1"/>
</dbReference>
<dbReference type="PANTHER" id="PTHR32552:SF81">
    <property type="entry name" value="TONB-DEPENDENT OUTER MEMBRANE RECEPTOR"/>
    <property type="match status" value="1"/>
</dbReference>
<dbReference type="InterPro" id="IPR011662">
    <property type="entry name" value="Secretin/TonB_short_N"/>
</dbReference>
<gene>
    <name evidence="15" type="ORF">COA17_12570</name>
</gene>
<proteinExistence type="inferred from homology"/>
<dbReference type="RefSeq" id="WP_096612893.1">
    <property type="nucleotide sequence ID" value="NZ_NWVD01000005.1"/>
</dbReference>
<comment type="similarity">
    <text evidence="11 12">Belongs to the TonB-dependent receptor family.</text>
</comment>
<keyword evidence="6" id="KW-0408">Iron</keyword>
<dbReference type="Pfam" id="PF07660">
    <property type="entry name" value="STN"/>
    <property type="match status" value="1"/>
</dbReference>
<keyword evidence="4" id="KW-0410">Iron transport</keyword>
<evidence type="ECO:0000256" key="13">
    <source>
        <dbReference type="SAM" id="SignalP"/>
    </source>
</evidence>
<dbReference type="Pfam" id="PF07715">
    <property type="entry name" value="Plug"/>
    <property type="match status" value="1"/>
</dbReference>
<evidence type="ECO:0000256" key="5">
    <source>
        <dbReference type="ARBA" id="ARBA00022692"/>
    </source>
</evidence>
<keyword evidence="8 12" id="KW-0798">TonB box</keyword>
<evidence type="ECO:0000256" key="7">
    <source>
        <dbReference type="ARBA" id="ARBA00023065"/>
    </source>
</evidence>
<evidence type="ECO:0000256" key="4">
    <source>
        <dbReference type="ARBA" id="ARBA00022496"/>
    </source>
</evidence>
<dbReference type="InterPro" id="IPR039426">
    <property type="entry name" value="TonB-dep_rcpt-like"/>
</dbReference>
<accession>A0A2A4HXU6</accession>
<evidence type="ECO:0000313" key="16">
    <source>
        <dbReference type="Proteomes" id="UP000218784"/>
    </source>
</evidence>
<evidence type="ECO:0000256" key="12">
    <source>
        <dbReference type="RuleBase" id="RU003357"/>
    </source>
</evidence>
<keyword evidence="7" id="KW-0406">Ion transport</keyword>
<reference evidence="15 16" key="1">
    <citation type="submission" date="2017-09" db="EMBL/GenBank/DDBJ databases">
        <title>Sphingomonas ginsenosidimutans KACC 14949, whole genome shotgun sequence.</title>
        <authorList>
            <person name="Feng G."/>
            <person name="Zhu H."/>
        </authorList>
    </citation>
    <scope>NUCLEOTIDE SEQUENCE [LARGE SCALE GENOMIC DNA]</scope>
    <source>
        <strain evidence="15 16">KACC 14949</strain>
    </source>
</reference>
<sequence>MHNHWFLGAATAALMTTAAPATAQVANVDIPAQPAAEAVATLARQAHVQILVSDTVAQGRRAQPVRGRMTVTQALDRMLAGSGLVARAAGTGTWVVVRDDAAATVPAADAAPDTADHGTASDIVVTAQRTAEPLAKVPSSVVALSRTRMDQLGVRDFADIAQLTPGVRLRPEINQIAIRGLSSNAGAATTGVYLDETPIQVRTFGEGAAAALPLVFDLDRVEVLRGPQGTLFGAGSMGGTVRYITPQPSLTQTDVYARGELAFTQGGAPTWEAGAAVGVPIVEGLAGLRIATDYRRAGGWVDRYNPDTNALVERNANHTMIASTRAALRVEPAPGLSITPAVYFQRRERADTDQYWESRSDPAQHRYVNANPVPLANRDRFVLPSLALHYDGAGFSVTSNTAWFDRHQTRYYDNTLYNFAGYEDFAGQLLTANGPNYAILPRGLHSDGVVRNTQANFSQEVRVQSANPAARVQWLVGGFYSNNRQRNVETLIEPSLEQFFRAIYGIGVVDTLGIPLLPGGISYSGDRLERERQVAAFGNINVEPIDGLHAQAGIRWSQIRLDNDNVFTGPYIGTAPRRDAGRTRERPVTPRFVLSYDGVRDVNFYASVAKGYRAGGINAPIGQRCLAQLAAAGRPVPDIPYTSDSAWSYEVGAKGRLKGLSFDASAFRIDWSNIQQRVTLDPCAVTYTVNSGQVRSEGFDLAVTARPVQGVTLDLSVGYVDARFTQRVYVNRGATSGAFGTDAGNALFQAGTPWQVVAGGRYDFDLGGHEAFVRGNYEFSSRNFRERSSLDPDTAFYNPILGDRPPTHYVRMRTGITFDQVEAQVFVDNLFDAHPALERFNYGGRSPFFVNNSFRPRTVGLTLLYRQRP</sequence>
<dbReference type="SMART" id="SM00965">
    <property type="entry name" value="STN"/>
    <property type="match status" value="1"/>
</dbReference>
<keyword evidence="2 11" id="KW-0813">Transport</keyword>
<dbReference type="Proteomes" id="UP000218784">
    <property type="component" value="Unassembled WGS sequence"/>
</dbReference>
<feature type="chain" id="PRO_5012788402" description="Secretin/TonB short N-terminal domain-containing protein" evidence="13">
    <location>
        <begin position="24"/>
        <end position="869"/>
    </location>
</feature>
<dbReference type="EMBL" id="NWVD01000005">
    <property type="protein sequence ID" value="PCG08505.1"/>
    <property type="molecule type" value="Genomic_DNA"/>
</dbReference>
<feature type="signal peptide" evidence="13">
    <location>
        <begin position="1"/>
        <end position="23"/>
    </location>
</feature>
<dbReference type="SUPFAM" id="SSF56935">
    <property type="entry name" value="Porins"/>
    <property type="match status" value="1"/>
</dbReference>
<keyword evidence="10 11" id="KW-0998">Cell outer membrane</keyword>
<evidence type="ECO:0000259" key="14">
    <source>
        <dbReference type="SMART" id="SM00965"/>
    </source>
</evidence>
<feature type="domain" description="Secretin/TonB short N-terminal" evidence="14">
    <location>
        <begin position="48"/>
        <end position="99"/>
    </location>
</feature>
<dbReference type="InterPro" id="IPR000531">
    <property type="entry name" value="Beta-barrel_TonB"/>
</dbReference>
<evidence type="ECO:0000256" key="3">
    <source>
        <dbReference type="ARBA" id="ARBA00022452"/>
    </source>
</evidence>
<dbReference type="AlphaFoldDB" id="A0A2A4HXU6"/>
<protein>
    <recommendedName>
        <fullName evidence="14">Secretin/TonB short N-terminal domain-containing protein</fullName>
    </recommendedName>
</protein>
<keyword evidence="5 11" id="KW-0812">Transmembrane</keyword>
<keyword evidence="16" id="KW-1185">Reference proteome</keyword>
<dbReference type="PANTHER" id="PTHR32552">
    <property type="entry name" value="FERRICHROME IRON RECEPTOR-RELATED"/>
    <property type="match status" value="1"/>
</dbReference>
<evidence type="ECO:0000256" key="10">
    <source>
        <dbReference type="ARBA" id="ARBA00023237"/>
    </source>
</evidence>
<dbReference type="PROSITE" id="PS52016">
    <property type="entry name" value="TONB_DEPENDENT_REC_3"/>
    <property type="match status" value="1"/>
</dbReference>
<dbReference type="GO" id="GO:0006826">
    <property type="term" value="P:iron ion transport"/>
    <property type="evidence" value="ECO:0007669"/>
    <property type="project" value="UniProtKB-KW"/>
</dbReference>
<keyword evidence="13" id="KW-0732">Signal</keyword>
<comment type="subcellular location">
    <subcellularLocation>
        <location evidence="1 11">Cell outer membrane</location>
        <topology evidence="1 11">Multi-pass membrane protein</topology>
    </subcellularLocation>
</comment>
<dbReference type="Gene3D" id="2.40.170.20">
    <property type="entry name" value="TonB-dependent receptor, beta-barrel domain"/>
    <property type="match status" value="1"/>
</dbReference>
<keyword evidence="3 11" id="KW-1134">Transmembrane beta strand</keyword>
<evidence type="ECO:0000256" key="11">
    <source>
        <dbReference type="PROSITE-ProRule" id="PRU01360"/>
    </source>
</evidence>
<keyword evidence="9 11" id="KW-0472">Membrane</keyword>
<dbReference type="InterPro" id="IPR036942">
    <property type="entry name" value="Beta-barrel_TonB_sf"/>
</dbReference>
<evidence type="ECO:0000256" key="1">
    <source>
        <dbReference type="ARBA" id="ARBA00004571"/>
    </source>
</evidence>
<dbReference type="Pfam" id="PF00593">
    <property type="entry name" value="TonB_dep_Rec_b-barrel"/>
    <property type="match status" value="1"/>
</dbReference>
<evidence type="ECO:0000256" key="9">
    <source>
        <dbReference type="ARBA" id="ARBA00023136"/>
    </source>
</evidence>
<name>A0A2A4HXU6_9SPHN</name>
<comment type="caution">
    <text evidence="15">The sequence shown here is derived from an EMBL/GenBank/DDBJ whole genome shotgun (WGS) entry which is preliminary data.</text>
</comment>
<evidence type="ECO:0000313" key="15">
    <source>
        <dbReference type="EMBL" id="PCG08505.1"/>
    </source>
</evidence>
<evidence type="ECO:0000256" key="6">
    <source>
        <dbReference type="ARBA" id="ARBA00023004"/>
    </source>
</evidence>
<dbReference type="GO" id="GO:0009279">
    <property type="term" value="C:cell outer membrane"/>
    <property type="evidence" value="ECO:0007669"/>
    <property type="project" value="UniProtKB-SubCell"/>
</dbReference>